<feature type="compositionally biased region" description="Low complexity" evidence="1">
    <location>
        <begin position="562"/>
        <end position="587"/>
    </location>
</feature>
<organism evidence="2 3">
    <name type="scientific">Paramarasmius palmivorus</name>
    <dbReference type="NCBI Taxonomy" id="297713"/>
    <lineage>
        <taxon>Eukaryota</taxon>
        <taxon>Fungi</taxon>
        <taxon>Dikarya</taxon>
        <taxon>Basidiomycota</taxon>
        <taxon>Agaricomycotina</taxon>
        <taxon>Agaricomycetes</taxon>
        <taxon>Agaricomycetidae</taxon>
        <taxon>Agaricales</taxon>
        <taxon>Marasmiineae</taxon>
        <taxon>Marasmiaceae</taxon>
        <taxon>Paramarasmius</taxon>
    </lineage>
</organism>
<feature type="compositionally biased region" description="Low complexity" evidence="1">
    <location>
        <begin position="615"/>
        <end position="632"/>
    </location>
</feature>
<gene>
    <name evidence="2" type="primary">RBT1_50</name>
    <name evidence="2" type="ORF">VNI00_018628</name>
</gene>
<keyword evidence="3" id="KW-1185">Reference proteome</keyword>
<feature type="compositionally biased region" description="Low complexity" evidence="1">
    <location>
        <begin position="415"/>
        <end position="427"/>
    </location>
</feature>
<proteinExistence type="predicted"/>
<reference evidence="2 3" key="1">
    <citation type="submission" date="2024-01" db="EMBL/GenBank/DDBJ databases">
        <title>A draft genome for a cacao thread blight-causing isolate of Paramarasmius palmivorus.</title>
        <authorList>
            <person name="Baruah I.K."/>
            <person name="Bukari Y."/>
            <person name="Amoako-Attah I."/>
            <person name="Meinhardt L.W."/>
            <person name="Bailey B.A."/>
            <person name="Cohen S.P."/>
        </authorList>
    </citation>
    <scope>NUCLEOTIDE SEQUENCE [LARGE SCALE GENOMIC DNA]</scope>
    <source>
        <strain evidence="2 3">GH-12</strain>
    </source>
</reference>
<dbReference type="EMBL" id="JAYKXP010000253">
    <property type="protein sequence ID" value="KAK7017499.1"/>
    <property type="molecule type" value="Genomic_DNA"/>
</dbReference>
<feature type="compositionally biased region" description="Basic and acidic residues" evidence="1">
    <location>
        <begin position="361"/>
        <end position="378"/>
    </location>
</feature>
<feature type="compositionally biased region" description="Low complexity" evidence="1">
    <location>
        <begin position="480"/>
        <end position="491"/>
    </location>
</feature>
<feature type="compositionally biased region" description="Basic and acidic residues" evidence="1">
    <location>
        <begin position="465"/>
        <end position="474"/>
    </location>
</feature>
<name>A0AAW0AXR3_9AGAR</name>
<feature type="compositionally biased region" description="Pro residues" evidence="1">
    <location>
        <begin position="492"/>
        <end position="506"/>
    </location>
</feature>
<dbReference type="AlphaFoldDB" id="A0AAW0AXR3"/>
<dbReference type="Proteomes" id="UP001383192">
    <property type="component" value="Unassembled WGS sequence"/>
</dbReference>
<comment type="caution">
    <text evidence="2">The sequence shown here is derived from an EMBL/GenBank/DDBJ whole genome shotgun (WGS) entry which is preliminary data.</text>
</comment>
<sequence length="832" mass="91097">MSPQERVNTEDEEWLVEPVRKEIEVVEEFLKRLEEFKELKKVVGAKIDQVERWMRYRYRKQQELDMKESDAYRKLLSKLTGLDMGPGRRRAAYVEWGHANPELVDDLVRNHLSSKMDERVLRAAAIQEGWSAVLPEDQESWNEKALSRFKEDCEAGIVGASYPGYLLWAHRHSLEVDQRMKVAVTENAKACKYVKKGSDSYIAVRQEVVKREFSKLSKEDQQKWRDVAEVNHQNRVAEYNKLKAAPYSTAPEDRQKAIERLGVFMTPILEGVSEATGWNFSLFGGGPEPLDGGRLNTMALHVGVTAGPVPSTFGGLFRSQIKQSINKLFGAFLKKCFSVAECRSRALASTGLPRGVDEEDPTHTIVRDTIEDQGDRGEPSSSLPPTEKASAKQTVKPGPVPKPFQHPVAKPIQPTSTSSSASSSKSGTHARIRPPAGPPRLAPQGVSAPGAATKTAKSAPSGTGKSKEVARETVSKGSRPSTPISIHGSSPPSSPSIPPASLPPASPLSVRSSPAPEPEPVHQGSGAQASPINLFSSPPVPSPRTYKGRKRATSGSPAKAPSNSGSKHSTASSASASTSKGSRTRTSFVGVVIPVQPSSTSAKGRKRRLEDDDSSPSLSAPTKSSSSQPAPTSKRRKTTDSQVEDPVPEHVPHMVSSPAGCAEYAQTVLSICHEAQMDRQFRDVVVNWLHLDGKAKYTGPRLSATQRPPDIGAWIARARPVGFKPKQMHDLKNYADDFEAWYKNCSPSWRKGNANGIRLSRDAGEDWSSIAKFGPNGIVNFVVGLAWWKQELRKLPCRTPRERQAKAGHFALYTAALEEIDYTFRSLRDAGY</sequence>
<accession>A0AAW0AXR3</accession>
<protein>
    <submittedName>
        <fullName evidence="2">SERTA domain-containing protein 3</fullName>
    </submittedName>
</protein>
<evidence type="ECO:0000313" key="3">
    <source>
        <dbReference type="Proteomes" id="UP001383192"/>
    </source>
</evidence>
<feature type="compositionally biased region" description="Polar residues" evidence="1">
    <location>
        <begin position="525"/>
        <end position="536"/>
    </location>
</feature>
<evidence type="ECO:0000256" key="1">
    <source>
        <dbReference type="SAM" id="MobiDB-lite"/>
    </source>
</evidence>
<evidence type="ECO:0000313" key="2">
    <source>
        <dbReference type="EMBL" id="KAK7017499.1"/>
    </source>
</evidence>
<feature type="region of interest" description="Disordered" evidence="1">
    <location>
        <begin position="352"/>
        <end position="651"/>
    </location>
</feature>
<feature type="compositionally biased region" description="Polar residues" evidence="1">
    <location>
        <begin position="455"/>
        <end position="464"/>
    </location>
</feature>